<reference evidence="3" key="1">
    <citation type="journal article" date="2019" name="Int. J. Syst. Evol. Microbiol.">
        <title>The Global Catalogue of Microorganisms (GCM) 10K type strain sequencing project: providing services to taxonomists for standard genome sequencing and annotation.</title>
        <authorList>
            <consortium name="The Broad Institute Genomics Platform"/>
            <consortium name="The Broad Institute Genome Sequencing Center for Infectious Disease"/>
            <person name="Wu L."/>
            <person name="Ma J."/>
        </authorList>
    </citation>
    <scope>NUCLEOTIDE SEQUENCE [LARGE SCALE GENOMIC DNA]</scope>
    <source>
        <strain evidence="3">JCM 9377</strain>
    </source>
</reference>
<protein>
    <submittedName>
        <fullName evidence="2">ATP-grasp domain-containing protein</fullName>
    </submittedName>
</protein>
<organism evidence="2 3">
    <name type="scientific">Actinocorallia longicatena</name>
    <dbReference type="NCBI Taxonomy" id="111803"/>
    <lineage>
        <taxon>Bacteria</taxon>
        <taxon>Bacillati</taxon>
        <taxon>Actinomycetota</taxon>
        <taxon>Actinomycetes</taxon>
        <taxon>Streptosporangiales</taxon>
        <taxon>Thermomonosporaceae</taxon>
        <taxon>Actinocorallia</taxon>
    </lineage>
</organism>
<keyword evidence="3" id="KW-1185">Reference proteome</keyword>
<name>A0ABP6QMZ0_9ACTN</name>
<dbReference type="Pfam" id="PF14243">
    <property type="entry name" value="R2K_3"/>
    <property type="match status" value="1"/>
</dbReference>
<comment type="caution">
    <text evidence="2">The sequence shown here is derived from an EMBL/GenBank/DDBJ whole genome shotgun (WGS) entry which is preliminary data.</text>
</comment>
<dbReference type="EMBL" id="BAAAUV010000027">
    <property type="protein sequence ID" value="GAA3234652.1"/>
    <property type="molecule type" value="Genomic_DNA"/>
</dbReference>
<feature type="domain" description="ATP-grasp" evidence="1">
    <location>
        <begin position="140"/>
        <end position="280"/>
    </location>
</feature>
<evidence type="ECO:0000313" key="3">
    <source>
        <dbReference type="Proteomes" id="UP001501237"/>
    </source>
</evidence>
<dbReference type="InterPro" id="IPR025643">
    <property type="entry name" value="R2K_3"/>
</dbReference>
<gene>
    <name evidence="2" type="ORF">GCM10010468_67930</name>
</gene>
<proteinExistence type="predicted"/>
<accession>A0ABP6QMZ0</accession>
<evidence type="ECO:0000313" key="2">
    <source>
        <dbReference type="EMBL" id="GAA3234652.1"/>
    </source>
</evidence>
<dbReference type="RefSeq" id="WP_344836638.1">
    <property type="nucleotide sequence ID" value="NZ_BAAAUV010000027.1"/>
</dbReference>
<dbReference type="Proteomes" id="UP001501237">
    <property type="component" value="Unassembled WGS sequence"/>
</dbReference>
<sequence length="287" mass="31620">MTLTVLFCADPLDPRRVDDHFTREADTVRATGGTPVLLDHDLLQRGEAVEAAKRVPRGLGALWYRGWMVTSAEYHALAKALAARGAPLMTPPDGYRRAHELPGWYETFAGLTPQSAWLPLDPREVPDPAALEAAAAQLPPGPGVVKDYVKSRKHEWHEACYVPDLRDPAALARTARNMVELQDAFLAGGLVIRQFEEYDAAECRVWWVDGEPVLIGPHPDTPGEEREPELDHVRPAVRALGCRFVTTDLARRSDGVWRVVEVGDGQVSDLPAGSDVGDLYFHLPDPS</sequence>
<evidence type="ECO:0000259" key="1">
    <source>
        <dbReference type="Pfam" id="PF14243"/>
    </source>
</evidence>